<dbReference type="PROSITE" id="PS50003">
    <property type="entry name" value="PH_DOMAIN"/>
    <property type="match status" value="1"/>
</dbReference>
<gene>
    <name evidence="2" type="ORF">THRCLA_06534</name>
</gene>
<organism evidence="2 3">
    <name type="scientific">Thraustotheca clavata</name>
    <dbReference type="NCBI Taxonomy" id="74557"/>
    <lineage>
        <taxon>Eukaryota</taxon>
        <taxon>Sar</taxon>
        <taxon>Stramenopiles</taxon>
        <taxon>Oomycota</taxon>
        <taxon>Saprolegniomycetes</taxon>
        <taxon>Saprolegniales</taxon>
        <taxon>Achlyaceae</taxon>
        <taxon>Thraustotheca</taxon>
    </lineage>
</organism>
<dbReference type="OrthoDB" id="185175at2759"/>
<reference evidence="2 3" key="1">
    <citation type="journal article" date="2014" name="Genome Biol. Evol.">
        <title>The secreted proteins of Achlya hypogyna and Thraustotheca clavata identify the ancestral oomycete secretome and reveal gene acquisitions by horizontal gene transfer.</title>
        <authorList>
            <person name="Misner I."/>
            <person name="Blouin N."/>
            <person name="Leonard G."/>
            <person name="Richards T.A."/>
            <person name="Lane C.E."/>
        </authorList>
    </citation>
    <scope>NUCLEOTIDE SEQUENCE [LARGE SCALE GENOMIC DNA]</scope>
    <source>
        <strain evidence="2 3">ATCC 34112</strain>
    </source>
</reference>
<dbReference type="InterPro" id="IPR011993">
    <property type="entry name" value="PH-like_dom_sf"/>
</dbReference>
<dbReference type="AlphaFoldDB" id="A0A1V9ZN91"/>
<dbReference type="SUPFAM" id="SSF50729">
    <property type="entry name" value="PH domain-like"/>
    <property type="match status" value="1"/>
</dbReference>
<keyword evidence="3" id="KW-1185">Reference proteome</keyword>
<dbReference type="Proteomes" id="UP000243217">
    <property type="component" value="Unassembled WGS sequence"/>
</dbReference>
<dbReference type="InterPro" id="IPR001849">
    <property type="entry name" value="PH_domain"/>
</dbReference>
<sequence>MLNVVASFSLLLPRMPTLLRSSLSLPKLHASASLNDVDLMDNLRHTTPAMSNPRLHSKLYSADDIRSTANVDDDIVPSFRAGPGDIPIMEESVTYDTNLKQKGVIYSGVLYRRRRGPMAQWIERWTLSHFVLTWNCLRYYSQNGEKLRGEIDLSNATIQVLPMDSVFNGRQATLWRFAISNTNRRLLMSAMTEYEMNVWVKHLLVAMGMDELKQATILNRMHRAESDDVPLVDFEDTITATMQEIDECEQHSISSTESTIVASRV</sequence>
<accession>A0A1V9ZN91</accession>
<comment type="caution">
    <text evidence="2">The sequence shown here is derived from an EMBL/GenBank/DDBJ whole genome shotgun (WGS) entry which is preliminary data.</text>
</comment>
<proteinExistence type="predicted"/>
<evidence type="ECO:0000259" key="1">
    <source>
        <dbReference type="PROSITE" id="PS50003"/>
    </source>
</evidence>
<dbReference type="CDD" id="cd00821">
    <property type="entry name" value="PH"/>
    <property type="match status" value="1"/>
</dbReference>
<dbReference type="SMART" id="SM00233">
    <property type="entry name" value="PH"/>
    <property type="match status" value="1"/>
</dbReference>
<evidence type="ECO:0000313" key="3">
    <source>
        <dbReference type="Proteomes" id="UP000243217"/>
    </source>
</evidence>
<dbReference type="Gene3D" id="2.30.29.30">
    <property type="entry name" value="Pleckstrin-homology domain (PH domain)/Phosphotyrosine-binding domain (PTB)"/>
    <property type="match status" value="1"/>
</dbReference>
<dbReference type="EMBL" id="JNBS01001813">
    <property type="protein sequence ID" value="OQR99411.1"/>
    <property type="molecule type" value="Genomic_DNA"/>
</dbReference>
<feature type="domain" description="PH" evidence="1">
    <location>
        <begin position="103"/>
        <end position="208"/>
    </location>
</feature>
<dbReference type="Pfam" id="PF00169">
    <property type="entry name" value="PH"/>
    <property type="match status" value="1"/>
</dbReference>
<protein>
    <recommendedName>
        <fullName evidence="1">PH domain-containing protein</fullName>
    </recommendedName>
</protein>
<evidence type="ECO:0000313" key="2">
    <source>
        <dbReference type="EMBL" id="OQR99411.1"/>
    </source>
</evidence>
<name>A0A1V9ZN91_9STRA</name>